<dbReference type="InterPro" id="IPR010093">
    <property type="entry name" value="SinI_DNA-bd"/>
</dbReference>
<comment type="caution">
    <text evidence="2">The sequence shown here is derived from an EMBL/GenBank/DDBJ whole genome shotgun (WGS) entry which is preliminary data.</text>
</comment>
<dbReference type="OrthoDB" id="4762647at2"/>
<dbReference type="NCBIfam" id="TIGR01764">
    <property type="entry name" value="excise"/>
    <property type="match status" value="1"/>
</dbReference>
<accession>A0A1A2NIG8</accession>
<dbReference type="GO" id="GO:0003677">
    <property type="term" value="F:DNA binding"/>
    <property type="evidence" value="ECO:0007669"/>
    <property type="project" value="InterPro"/>
</dbReference>
<dbReference type="RefSeq" id="WP_064924240.1">
    <property type="nucleotide sequence ID" value="NZ_LZJK01000159.1"/>
</dbReference>
<organism evidence="2 3">
    <name type="scientific">Mycolicibacter sinensis (strain JDM601)</name>
    <name type="common">Mycobacterium sinense</name>
    <dbReference type="NCBI Taxonomy" id="875328"/>
    <lineage>
        <taxon>Bacteria</taxon>
        <taxon>Bacillati</taxon>
        <taxon>Actinomycetota</taxon>
        <taxon>Actinomycetes</taxon>
        <taxon>Mycobacteriales</taxon>
        <taxon>Mycobacteriaceae</taxon>
        <taxon>Mycolicibacter</taxon>
    </lineage>
</organism>
<evidence type="ECO:0000313" key="3">
    <source>
        <dbReference type="Proteomes" id="UP000093943"/>
    </source>
</evidence>
<dbReference type="Pfam" id="PF12728">
    <property type="entry name" value="HTH_17"/>
    <property type="match status" value="1"/>
</dbReference>
<name>A0A1A2NIG8_MYCSD</name>
<protein>
    <recommendedName>
        <fullName evidence="1">Helix-turn-helix domain-containing protein</fullName>
    </recommendedName>
</protein>
<dbReference type="AlphaFoldDB" id="A0A1A2NIG8"/>
<sequence>MTPSDRAAEALRARFRREEERLHAEGFLTINDAAALLSVHRDTVTRMISDGRLRAARWEDRTVTRREWVDEVPRSRKSAEAWRREHGYLSTAEAAELLGITRQAVQVRISRGQQAAVRAGAGTPVPGAWLIPVEDVQRRVA</sequence>
<dbReference type="Proteomes" id="UP000093943">
    <property type="component" value="Unassembled WGS sequence"/>
</dbReference>
<dbReference type="EMBL" id="LZKG01000056">
    <property type="protein sequence ID" value="OBI31592.1"/>
    <property type="molecule type" value="Genomic_DNA"/>
</dbReference>
<proteinExistence type="predicted"/>
<evidence type="ECO:0000313" key="2">
    <source>
        <dbReference type="EMBL" id="OBI31592.1"/>
    </source>
</evidence>
<evidence type="ECO:0000259" key="1">
    <source>
        <dbReference type="Pfam" id="PF12728"/>
    </source>
</evidence>
<reference evidence="3" key="1">
    <citation type="submission" date="2016-06" db="EMBL/GenBank/DDBJ databases">
        <authorList>
            <person name="Sutton G."/>
            <person name="Brinkac L."/>
            <person name="Sanka R."/>
            <person name="Adams M."/>
            <person name="Lau E."/>
            <person name="Sam S."/>
            <person name="Sreng N."/>
            <person name="Him V."/>
            <person name="Kerleguer A."/>
            <person name="Cheng S."/>
        </authorList>
    </citation>
    <scope>NUCLEOTIDE SEQUENCE [LARGE SCALE GENOMIC DNA]</scope>
    <source>
        <strain evidence="3">E1876</strain>
    </source>
</reference>
<dbReference type="InterPro" id="IPR041657">
    <property type="entry name" value="HTH_17"/>
</dbReference>
<feature type="domain" description="Helix-turn-helix" evidence="1">
    <location>
        <begin position="27"/>
        <end position="57"/>
    </location>
</feature>
<gene>
    <name evidence="2" type="ORF">A5710_17735</name>
</gene>